<protein>
    <submittedName>
        <fullName evidence="10">MFS transporter</fullName>
    </submittedName>
</protein>
<name>A0A8H9IW06_9PSEU</name>
<dbReference type="InterPro" id="IPR036259">
    <property type="entry name" value="MFS_trans_sf"/>
</dbReference>
<keyword evidence="6 8" id="KW-0472">Membrane</keyword>
<dbReference type="SUPFAM" id="SSF103473">
    <property type="entry name" value="MFS general substrate transporter"/>
    <property type="match status" value="1"/>
</dbReference>
<dbReference type="CDD" id="cd17369">
    <property type="entry name" value="MFS_ShiA_like"/>
    <property type="match status" value="1"/>
</dbReference>
<dbReference type="PROSITE" id="PS50850">
    <property type="entry name" value="MFS"/>
    <property type="match status" value="1"/>
</dbReference>
<evidence type="ECO:0000259" key="9">
    <source>
        <dbReference type="PROSITE" id="PS50850"/>
    </source>
</evidence>
<evidence type="ECO:0000256" key="4">
    <source>
        <dbReference type="ARBA" id="ARBA00022692"/>
    </source>
</evidence>
<reference evidence="10" key="1">
    <citation type="journal article" date="2014" name="Int. J. Syst. Evol. Microbiol.">
        <title>Complete genome sequence of Corynebacterium casei LMG S-19264T (=DSM 44701T), isolated from a smear-ripened cheese.</title>
        <authorList>
            <consortium name="US DOE Joint Genome Institute (JGI-PGF)"/>
            <person name="Walter F."/>
            <person name="Albersmeier A."/>
            <person name="Kalinowski J."/>
            <person name="Ruckert C."/>
        </authorList>
    </citation>
    <scope>NUCLEOTIDE SEQUENCE</scope>
    <source>
        <strain evidence="10">CGMCC 4.7679</strain>
    </source>
</reference>
<dbReference type="Proteomes" id="UP000658656">
    <property type="component" value="Unassembled WGS sequence"/>
</dbReference>
<feature type="transmembrane region" description="Helical" evidence="8">
    <location>
        <begin position="338"/>
        <end position="363"/>
    </location>
</feature>
<dbReference type="Pfam" id="PF00083">
    <property type="entry name" value="Sugar_tr"/>
    <property type="match status" value="1"/>
</dbReference>
<keyword evidence="2" id="KW-0813">Transport</keyword>
<evidence type="ECO:0000256" key="3">
    <source>
        <dbReference type="ARBA" id="ARBA00022475"/>
    </source>
</evidence>
<feature type="transmembrane region" description="Helical" evidence="8">
    <location>
        <begin position="243"/>
        <end position="267"/>
    </location>
</feature>
<evidence type="ECO:0000256" key="1">
    <source>
        <dbReference type="ARBA" id="ARBA00004651"/>
    </source>
</evidence>
<comment type="caution">
    <text evidence="10">The sequence shown here is derived from an EMBL/GenBank/DDBJ whole genome shotgun (WGS) entry which is preliminary data.</text>
</comment>
<dbReference type="GO" id="GO:0022857">
    <property type="term" value="F:transmembrane transporter activity"/>
    <property type="evidence" value="ECO:0007669"/>
    <property type="project" value="InterPro"/>
</dbReference>
<gene>
    <name evidence="10" type="ORF">GCM10017566_47370</name>
</gene>
<evidence type="ECO:0000313" key="11">
    <source>
        <dbReference type="Proteomes" id="UP000658656"/>
    </source>
</evidence>
<evidence type="ECO:0000256" key="8">
    <source>
        <dbReference type="SAM" id="Phobius"/>
    </source>
</evidence>
<dbReference type="InterPro" id="IPR011701">
    <property type="entry name" value="MFS"/>
</dbReference>
<dbReference type="AlphaFoldDB" id="A0A8H9IW06"/>
<feature type="transmembrane region" description="Helical" evidence="8">
    <location>
        <begin position="187"/>
        <end position="206"/>
    </location>
</feature>
<evidence type="ECO:0000256" key="2">
    <source>
        <dbReference type="ARBA" id="ARBA00022448"/>
    </source>
</evidence>
<feature type="transmembrane region" description="Helical" evidence="8">
    <location>
        <begin position="153"/>
        <end position="175"/>
    </location>
</feature>
<keyword evidence="11" id="KW-1185">Reference proteome</keyword>
<dbReference type="RefSeq" id="WP_145932887.1">
    <property type="nucleotide sequence ID" value="NZ_BNAV01000007.1"/>
</dbReference>
<dbReference type="Gene3D" id="1.20.1250.20">
    <property type="entry name" value="MFS general substrate transporter like domains"/>
    <property type="match status" value="2"/>
</dbReference>
<sequence>MKNRTTTSPSGMMRIVGASSAGTMLEYYDFFAYVALTGTLTKLFLPASDPVVATLLAAATFGVSYLARPLGTIIFSPMADRIGRKKTFVVTLGVMGVATVAIGCLPTYAAAGSFAPAALLFLRVVQGVGLGGEYGSAVVYVTEHAPAGRRGRYTSVLQSTASVGLLLALVLVSLLKVSLDSAAFAGWGWRVPFLLSAPIVLVATLVRLRMSETPVFTELRNSGQLAKSPLLDTVRTWKSWKAILLATFGAQGGTSVTLYTSIVYMLYFLQTVLKVDETRTNVCLAIAILIAAPCYPLFGALSDRVGRSRVMLLGILLWMVAAYPAFAGIRAAVHSASWTAVTAIITVLAILTAMVMAPLPAFITEQFPPQSRTTGFGFAQQLGNILFGGFLPLISLSLVSWTGNQLAGVGYSIVSLLPCLAVTLFWGVRSERARTARPGASPVPSASAETTGRLLR</sequence>
<feature type="transmembrane region" description="Helical" evidence="8">
    <location>
        <begin position="279"/>
        <end position="298"/>
    </location>
</feature>
<dbReference type="OrthoDB" id="8953821at2"/>
<evidence type="ECO:0000256" key="7">
    <source>
        <dbReference type="SAM" id="MobiDB-lite"/>
    </source>
</evidence>
<feature type="transmembrane region" description="Helical" evidence="8">
    <location>
        <begin position="384"/>
        <end position="403"/>
    </location>
</feature>
<feature type="domain" description="Major facilitator superfamily (MFS) profile" evidence="9">
    <location>
        <begin position="15"/>
        <end position="433"/>
    </location>
</feature>
<feature type="transmembrane region" description="Helical" evidence="8">
    <location>
        <begin position="12"/>
        <end position="30"/>
    </location>
</feature>
<keyword evidence="5 8" id="KW-1133">Transmembrane helix</keyword>
<feature type="transmembrane region" description="Helical" evidence="8">
    <location>
        <begin position="310"/>
        <end position="332"/>
    </location>
</feature>
<comment type="subcellular location">
    <subcellularLocation>
        <location evidence="1">Cell membrane</location>
        <topology evidence="1">Multi-pass membrane protein</topology>
    </subcellularLocation>
</comment>
<proteinExistence type="predicted"/>
<keyword evidence="4 8" id="KW-0812">Transmembrane</keyword>
<reference evidence="10" key="2">
    <citation type="submission" date="2020-09" db="EMBL/GenBank/DDBJ databases">
        <authorList>
            <person name="Sun Q."/>
            <person name="Zhou Y."/>
        </authorList>
    </citation>
    <scope>NUCLEOTIDE SEQUENCE</scope>
    <source>
        <strain evidence="10">CGMCC 4.7679</strain>
    </source>
</reference>
<feature type="transmembrane region" description="Helical" evidence="8">
    <location>
        <begin position="50"/>
        <end position="67"/>
    </location>
</feature>
<feature type="region of interest" description="Disordered" evidence="7">
    <location>
        <begin position="436"/>
        <end position="456"/>
    </location>
</feature>
<evidence type="ECO:0000256" key="5">
    <source>
        <dbReference type="ARBA" id="ARBA00022989"/>
    </source>
</evidence>
<evidence type="ECO:0000313" key="10">
    <source>
        <dbReference type="EMBL" id="GHF68104.1"/>
    </source>
</evidence>
<keyword evidence="3" id="KW-1003">Cell membrane</keyword>
<dbReference type="PANTHER" id="PTHR43045">
    <property type="entry name" value="SHIKIMATE TRANSPORTER"/>
    <property type="match status" value="1"/>
</dbReference>
<dbReference type="InterPro" id="IPR020846">
    <property type="entry name" value="MFS_dom"/>
</dbReference>
<dbReference type="InterPro" id="IPR005828">
    <property type="entry name" value="MFS_sugar_transport-like"/>
</dbReference>
<accession>A0A8H9IW06</accession>
<dbReference type="EMBL" id="BNAV01000007">
    <property type="protein sequence ID" value="GHF68104.1"/>
    <property type="molecule type" value="Genomic_DNA"/>
</dbReference>
<organism evidence="10 11">
    <name type="scientific">Amycolatopsis bartoniae</name>
    <dbReference type="NCBI Taxonomy" id="941986"/>
    <lineage>
        <taxon>Bacteria</taxon>
        <taxon>Bacillati</taxon>
        <taxon>Actinomycetota</taxon>
        <taxon>Actinomycetes</taxon>
        <taxon>Pseudonocardiales</taxon>
        <taxon>Pseudonocardiaceae</taxon>
        <taxon>Amycolatopsis</taxon>
    </lineage>
</organism>
<feature type="transmembrane region" description="Helical" evidence="8">
    <location>
        <begin position="88"/>
        <end position="111"/>
    </location>
</feature>
<evidence type="ECO:0000256" key="6">
    <source>
        <dbReference type="ARBA" id="ARBA00023136"/>
    </source>
</evidence>
<dbReference type="PROSITE" id="PS00217">
    <property type="entry name" value="SUGAR_TRANSPORT_2"/>
    <property type="match status" value="1"/>
</dbReference>
<dbReference type="Pfam" id="PF07690">
    <property type="entry name" value="MFS_1"/>
    <property type="match status" value="1"/>
</dbReference>
<feature type="transmembrane region" description="Helical" evidence="8">
    <location>
        <begin position="409"/>
        <end position="428"/>
    </location>
</feature>
<dbReference type="PANTHER" id="PTHR43045:SF7">
    <property type="entry name" value="MAJOR FACILITATOR SUPERFAMILY TRANSPORTER"/>
    <property type="match status" value="1"/>
</dbReference>
<dbReference type="GO" id="GO:0005886">
    <property type="term" value="C:plasma membrane"/>
    <property type="evidence" value="ECO:0007669"/>
    <property type="project" value="UniProtKB-SubCell"/>
</dbReference>
<dbReference type="InterPro" id="IPR005829">
    <property type="entry name" value="Sugar_transporter_CS"/>
</dbReference>